<dbReference type="Proteomes" id="UP000428260">
    <property type="component" value="Chromosome"/>
</dbReference>
<sequence>MERLIYSIILAYFILGGIGFYLINRNKAPEIARKSYTKFGVYFIIINVLFFSIVIDGLAFRYLSVLIIVTGLCELAKLFRTGGFKQSTVFGSSLLVYAILAIGFYLFSGFEKELVLFSFLIVSIFDSFSQISGQLFGKTKIMPNISPNKTLGGLIGGTLISLISALLLKSLFRGTIPQLFLFTIGTVVFAFAGDVLASLYKRKFKVKDYSNLIPGHGGFLDRFDSLIAGGAWAAFAVHILEI</sequence>
<dbReference type="GO" id="GO:0005886">
    <property type="term" value="C:plasma membrane"/>
    <property type="evidence" value="ECO:0007669"/>
    <property type="project" value="TreeGrafter"/>
</dbReference>
<feature type="transmembrane region" description="Helical" evidence="1">
    <location>
        <begin position="59"/>
        <end position="76"/>
    </location>
</feature>
<dbReference type="PANTHER" id="PTHR43535">
    <property type="entry name" value="PHOSPHATIDATE CYTIDYLYLTRANSFERASE"/>
    <property type="match status" value="1"/>
</dbReference>
<name>A0A6I6K0E5_9BACT</name>
<keyword evidence="1" id="KW-1133">Transmembrane helix</keyword>
<dbReference type="EMBL" id="CP046401">
    <property type="protein sequence ID" value="QGY45882.1"/>
    <property type="molecule type" value="Genomic_DNA"/>
</dbReference>
<organism evidence="2 3">
    <name type="scientific">Maribellus comscasis</name>
    <dbReference type="NCBI Taxonomy" id="2681766"/>
    <lineage>
        <taxon>Bacteria</taxon>
        <taxon>Pseudomonadati</taxon>
        <taxon>Bacteroidota</taxon>
        <taxon>Bacteroidia</taxon>
        <taxon>Marinilabiliales</taxon>
        <taxon>Prolixibacteraceae</taxon>
        <taxon>Maribellus</taxon>
    </lineage>
</organism>
<dbReference type="GO" id="GO:0016779">
    <property type="term" value="F:nucleotidyltransferase activity"/>
    <property type="evidence" value="ECO:0007669"/>
    <property type="project" value="UniProtKB-KW"/>
</dbReference>
<dbReference type="KEGG" id="mcos:GM418_20065"/>
<feature type="transmembrane region" description="Helical" evidence="1">
    <location>
        <begin position="88"/>
        <end position="108"/>
    </location>
</feature>
<evidence type="ECO:0000313" key="2">
    <source>
        <dbReference type="EMBL" id="QGY45882.1"/>
    </source>
</evidence>
<keyword evidence="2" id="KW-0548">Nucleotidyltransferase</keyword>
<keyword evidence="1" id="KW-0472">Membrane</keyword>
<feature type="transmembrane region" description="Helical" evidence="1">
    <location>
        <begin position="114"/>
        <end position="131"/>
    </location>
</feature>
<keyword evidence="3" id="KW-1185">Reference proteome</keyword>
<reference evidence="2 3" key="1">
    <citation type="submission" date="2019-11" db="EMBL/GenBank/DDBJ databases">
        <authorList>
            <person name="Zheng R.K."/>
            <person name="Sun C.M."/>
        </authorList>
    </citation>
    <scope>NUCLEOTIDE SEQUENCE [LARGE SCALE GENOMIC DNA]</scope>
    <source>
        <strain evidence="2 3">WC007</strain>
    </source>
</reference>
<evidence type="ECO:0000313" key="3">
    <source>
        <dbReference type="Proteomes" id="UP000428260"/>
    </source>
</evidence>
<dbReference type="PANTHER" id="PTHR43535:SF1">
    <property type="entry name" value="PHOSPHATIDATE CYTIDYLYLTRANSFERASE"/>
    <property type="match status" value="1"/>
</dbReference>
<dbReference type="Pfam" id="PF01148">
    <property type="entry name" value="CTP_transf_1"/>
    <property type="match status" value="1"/>
</dbReference>
<feature type="transmembrane region" description="Helical" evidence="1">
    <location>
        <begin position="178"/>
        <end position="200"/>
    </location>
</feature>
<protein>
    <submittedName>
        <fullName evidence="2">Phosphatidate cytidylyltransferase</fullName>
    </submittedName>
</protein>
<dbReference type="RefSeq" id="WP_158869021.1">
    <property type="nucleotide sequence ID" value="NZ_CP046401.1"/>
</dbReference>
<dbReference type="AlphaFoldDB" id="A0A6I6K0E5"/>
<feature type="transmembrane region" description="Helical" evidence="1">
    <location>
        <begin position="35"/>
        <end position="53"/>
    </location>
</feature>
<keyword evidence="1" id="KW-0812">Transmembrane</keyword>
<feature type="transmembrane region" description="Helical" evidence="1">
    <location>
        <begin position="151"/>
        <end position="172"/>
    </location>
</feature>
<dbReference type="GO" id="GO:0009273">
    <property type="term" value="P:peptidoglycan-based cell wall biogenesis"/>
    <property type="evidence" value="ECO:0007669"/>
    <property type="project" value="TreeGrafter"/>
</dbReference>
<evidence type="ECO:0000256" key="1">
    <source>
        <dbReference type="SAM" id="Phobius"/>
    </source>
</evidence>
<gene>
    <name evidence="2" type="ORF">GM418_20065</name>
</gene>
<feature type="transmembrane region" description="Helical" evidence="1">
    <location>
        <begin position="6"/>
        <end position="23"/>
    </location>
</feature>
<keyword evidence="2" id="KW-0808">Transferase</keyword>
<proteinExistence type="predicted"/>
<accession>A0A6I6K0E5</accession>